<evidence type="ECO:0000313" key="2">
    <source>
        <dbReference type="Proteomes" id="UP000054538"/>
    </source>
</evidence>
<dbReference type="Proteomes" id="UP000054538">
    <property type="component" value="Unassembled WGS sequence"/>
</dbReference>
<organism evidence="1 2">
    <name type="scientific">Paxillus rubicundulus Ve08.2h10</name>
    <dbReference type="NCBI Taxonomy" id="930991"/>
    <lineage>
        <taxon>Eukaryota</taxon>
        <taxon>Fungi</taxon>
        <taxon>Dikarya</taxon>
        <taxon>Basidiomycota</taxon>
        <taxon>Agaricomycotina</taxon>
        <taxon>Agaricomycetes</taxon>
        <taxon>Agaricomycetidae</taxon>
        <taxon>Boletales</taxon>
        <taxon>Paxilineae</taxon>
        <taxon>Paxillaceae</taxon>
        <taxon>Paxillus</taxon>
    </lineage>
</organism>
<dbReference type="AlphaFoldDB" id="A0A0D0CLJ7"/>
<keyword evidence="2" id="KW-1185">Reference proteome</keyword>
<name>A0A0D0CLJ7_9AGAM</name>
<dbReference type="OrthoDB" id="2691046at2759"/>
<evidence type="ECO:0000313" key="1">
    <source>
        <dbReference type="EMBL" id="KIK76153.1"/>
    </source>
</evidence>
<protein>
    <submittedName>
        <fullName evidence="1">Unplaced genomic scaffold scaffold_2820, whole genome shotgun sequence</fullName>
    </submittedName>
</protein>
<accession>A0A0D0CLJ7</accession>
<dbReference type="InParanoid" id="A0A0D0CLJ7"/>
<reference evidence="1 2" key="1">
    <citation type="submission" date="2014-04" db="EMBL/GenBank/DDBJ databases">
        <authorList>
            <consortium name="DOE Joint Genome Institute"/>
            <person name="Kuo A."/>
            <person name="Kohler A."/>
            <person name="Jargeat P."/>
            <person name="Nagy L.G."/>
            <person name="Floudas D."/>
            <person name="Copeland A."/>
            <person name="Barry K.W."/>
            <person name="Cichocki N."/>
            <person name="Veneault-Fourrey C."/>
            <person name="LaButti K."/>
            <person name="Lindquist E.A."/>
            <person name="Lipzen A."/>
            <person name="Lundell T."/>
            <person name="Morin E."/>
            <person name="Murat C."/>
            <person name="Sun H."/>
            <person name="Tunlid A."/>
            <person name="Henrissat B."/>
            <person name="Grigoriev I.V."/>
            <person name="Hibbett D.S."/>
            <person name="Martin F."/>
            <person name="Nordberg H.P."/>
            <person name="Cantor M.N."/>
            <person name="Hua S.X."/>
        </authorList>
    </citation>
    <scope>NUCLEOTIDE SEQUENCE [LARGE SCALE GENOMIC DNA]</scope>
    <source>
        <strain evidence="1 2">Ve08.2h10</strain>
    </source>
</reference>
<dbReference type="EMBL" id="KN827642">
    <property type="protein sequence ID" value="KIK76153.1"/>
    <property type="molecule type" value="Genomic_DNA"/>
</dbReference>
<reference evidence="2" key="2">
    <citation type="submission" date="2015-01" db="EMBL/GenBank/DDBJ databases">
        <title>Evolutionary Origins and Diversification of the Mycorrhizal Mutualists.</title>
        <authorList>
            <consortium name="DOE Joint Genome Institute"/>
            <consortium name="Mycorrhizal Genomics Consortium"/>
            <person name="Kohler A."/>
            <person name="Kuo A."/>
            <person name="Nagy L.G."/>
            <person name="Floudas D."/>
            <person name="Copeland A."/>
            <person name="Barry K.W."/>
            <person name="Cichocki N."/>
            <person name="Veneault-Fourrey C."/>
            <person name="LaButti K."/>
            <person name="Lindquist E.A."/>
            <person name="Lipzen A."/>
            <person name="Lundell T."/>
            <person name="Morin E."/>
            <person name="Murat C."/>
            <person name="Riley R."/>
            <person name="Ohm R."/>
            <person name="Sun H."/>
            <person name="Tunlid A."/>
            <person name="Henrissat B."/>
            <person name="Grigoriev I.V."/>
            <person name="Hibbett D.S."/>
            <person name="Martin F."/>
        </authorList>
    </citation>
    <scope>NUCLEOTIDE SEQUENCE [LARGE SCALE GENOMIC DNA]</scope>
    <source>
        <strain evidence="2">Ve08.2h10</strain>
    </source>
</reference>
<proteinExistence type="predicted"/>
<feature type="non-terminal residue" evidence="1">
    <location>
        <position position="1"/>
    </location>
</feature>
<sequence length="62" mass="6940">VEALSKKYIQAVKALVITEEGYKNLIANVEEPLLTKWISQAEDAESKCIADVTVMDIFDIQL</sequence>
<dbReference type="HOGENOM" id="CLU_2910399_0_0_1"/>
<gene>
    <name evidence="1" type="ORF">PAXRUDRAFT_170749</name>
</gene>